<dbReference type="InterPro" id="IPR033471">
    <property type="entry name" value="DIRP"/>
</dbReference>
<protein>
    <submittedName>
        <fullName evidence="7 8">Protein lin-9 homolog</fullName>
    </submittedName>
</protein>
<dbReference type="KEGG" id="soy:115891463"/>
<dbReference type="RefSeq" id="XP_030767775.1">
    <property type="nucleotide sequence ID" value="XM_030911915.1"/>
</dbReference>
<feature type="region of interest" description="Disordered" evidence="4">
    <location>
        <begin position="78"/>
        <end position="135"/>
    </location>
</feature>
<comment type="subcellular location">
    <subcellularLocation>
        <location evidence="1">Nucleus</location>
    </subcellularLocation>
</comment>
<sequence length="583" mass="66516">MKTEYQIQVKEEILDDLEEMDCSDQMMADDDPNTLGPAALGLQRVGSQPPQKLSPAPPVQVLNARGMPARIRKKNKLFFDDELVNTPHHRTPNAKKQKPTPTKRTPKVKNETPGKSPKRVTSNNVPVPQRMSSPDRKIGQKIGMRLRNLLKLPKAHKWVCYEWFYSNIDRCLFSGENDFQICLKESFPELKTRELSRREWTKIRRMMGKPRRCSQAFFNEERLELEKKRKKVRALQQRKATDLTNFRDLPSEIPIQLVIGTKVTARLRDPPSDGLYTGSIDAVDTSNNTYRVTFERHGLGTHSVPDYEVLSNEPIETITISSFHSKFRTRNNGFSPFPGDIKSPIFKPLCYKKDPLLSGSMVNQPMMFQTTTHGRLGRFPAKLIEKIVIVTKILNVKKNKVKQLKSMNSEAEKLDSFDQELPEDFERRYASILIDLEKLNTDLQLYLDDIQVYCQEIAPEPSVAAMLAPSHLREKCREEAKDIVDKQNSVSSGDKKACENPAILELITDLTALMLQIKSLADNDHNAYELQVLEGTVENIKRKLSPVNQKIFQSNVEVHMKQIEVGLTQTNAENLVIGPIGNI</sequence>
<feature type="compositionally biased region" description="Polar residues" evidence="4">
    <location>
        <begin position="119"/>
        <end position="132"/>
    </location>
</feature>
<evidence type="ECO:0000256" key="3">
    <source>
        <dbReference type="ARBA" id="ARBA00023242"/>
    </source>
</evidence>
<keyword evidence="3" id="KW-0539">Nucleus</keyword>
<dbReference type="Pfam" id="PF06584">
    <property type="entry name" value="DIRP"/>
    <property type="match status" value="1"/>
</dbReference>
<dbReference type="GO" id="GO:0003677">
    <property type="term" value="F:DNA binding"/>
    <property type="evidence" value="ECO:0007669"/>
    <property type="project" value="TreeGrafter"/>
</dbReference>
<keyword evidence="6" id="KW-1185">Reference proteome</keyword>
<dbReference type="OrthoDB" id="2339771at2759"/>
<evidence type="ECO:0000313" key="6">
    <source>
        <dbReference type="Proteomes" id="UP000504635"/>
    </source>
</evidence>
<dbReference type="GO" id="GO:0006351">
    <property type="term" value="P:DNA-templated transcription"/>
    <property type="evidence" value="ECO:0007669"/>
    <property type="project" value="InterPro"/>
</dbReference>
<dbReference type="SMART" id="SM01135">
    <property type="entry name" value="DIRP"/>
    <property type="match status" value="1"/>
</dbReference>
<dbReference type="PANTHER" id="PTHR21689:SF2">
    <property type="entry name" value="PROTEIN LIN-9 HOMOLOG"/>
    <property type="match status" value="1"/>
</dbReference>
<evidence type="ECO:0000256" key="1">
    <source>
        <dbReference type="ARBA" id="ARBA00004123"/>
    </source>
</evidence>
<dbReference type="GeneID" id="115891463"/>
<feature type="domain" description="DIRP" evidence="5">
    <location>
        <begin position="164"/>
        <end position="269"/>
    </location>
</feature>
<name>A0A6J2YY76_SITOR</name>
<dbReference type="InterPro" id="IPR010561">
    <property type="entry name" value="LIN-9/ALY1"/>
</dbReference>
<gene>
    <name evidence="7 8" type="primary">LOC115891463</name>
</gene>
<dbReference type="GO" id="GO:0006357">
    <property type="term" value="P:regulation of transcription by RNA polymerase II"/>
    <property type="evidence" value="ECO:0007669"/>
    <property type="project" value="TreeGrafter"/>
</dbReference>
<dbReference type="Proteomes" id="UP000504635">
    <property type="component" value="Unplaced"/>
</dbReference>
<accession>A0A6J2YY76</accession>
<dbReference type="AlphaFoldDB" id="A0A6J2YY76"/>
<evidence type="ECO:0000313" key="8">
    <source>
        <dbReference type="RefSeq" id="XP_030767776.1"/>
    </source>
</evidence>
<dbReference type="PANTHER" id="PTHR21689">
    <property type="entry name" value="LIN-9"/>
    <property type="match status" value="1"/>
</dbReference>
<evidence type="ECO:0000256" key="4">
    <source>
        <dbReference type="SAM" id="MobiDB-lite"/>
    </source>
</evidence>
<dbReference type="InterPro" id="IPR045831">
    <property type="entry name" value="LIN9_C"/>
</dbReference>
<comment type="similarity">
    <text evidence="2">Belongs to the lin-9 family.</text>
</comment>
<feature type="compositionally biased region" description="Basic residues" evidence="4">
    <location>
        <begin position="87"/>
        <end position="98"/>
    </location>
</feature>
<reference evidence="7 8" key="1">
    <citation type="submission" date="2025-04" db="UniProtKB">
        <authorList>
            <consortium name="RefSeq"/>
        </authorList>
    </citation>
    <scope>IDENTIFICATION</scope>
    <source>
        <tissue evidence="7 8">Gonads</tissue>
    </source>
</reference>
<dbReference type="RefSeq" id="XP_030767776.1">
    <property type="nucleotide sequence ID" value="XM_030911916.1"/>
</dbReference>
<dbReference type="CTD" id="31153"/>
<dbReference type="GO" id="GO:0017053">
    <property type="term" value="C:transcription repressor complex"/>
    <property type="evidence" value="ECO:0007669"/>
    <property type="project" value="InterPro"/>
</dbReference>
<dbReference type="GO" id="GO:0005654">
    <property type="term" value="C:nucleoplasm"/>
    <property type="evidence" value="ECO:0007669"/>
    <property type="project" value="TreeGrafter"/>
</dbReference>
<evidence type="ECO:0000259" key="5">
    <source>
        <dbReference type="SMART" id="SM01135"/>
    </source>
</evidence>
<evidence type="ECO:0000313" key="7">
    <source>
        <dbReference type="RefSeq" id="XP_030767775.1"/>
    </source>
</evidence>
<evidence type="ECO:0000256" key="2">
    <source>
        <dbReference type="ARBA" id="ARBA00006732"/>
    </source>
</evidence>
<dbReference type="GO" id="GO:0051726">
    <property type="term" value="P:regulation of cell cycle"/>
    <property type="evidence" value="ECO:0007669"/>
    <property type="project" value="TreeGrafter"/>
</dbReference>
<organism evidence="6 7">
    <name type="scientific">Sitophilus oryzae</name>
    <name type="common">Rice weevil</name>
    <name type="synonym">Curculio oryzae</name>
    <dbReference type="NCBI Taxonomy" id="7048"/>
    <lineage>
        <taxon>Eukaryota</taxon>
        <taxon>Metazoa</taxon>
        <taxon>Ecdysozoa</taxon>
        <taxon>Arthropoda</taxon>
        <taxon>Hexapoda</taxon>
        <taxon>Insecta</taxon>
        <taxon>Pterygota</taxon>
        <taxon>Neoptera</taxon>
        <taxon>Endopterygota</taxon>
        <taxon>Coleoptera</taxon>
        <taxon>Polyphaga</taxon>
        <taxon>Cucujiformia</taxon>
        <taxon>Curculionidae</taxon>
        <taxon>Dryophthorinae</taxon>
        <taxon>Sitophilus</taxon>
    </lineage>
</organism>
<dbReference type="Pfam" id="PF19438">
    <property type="entry name" value="LIN9_C"/>
    <property type="match status" value="1"/>
</dbReference>
<proteinExistence type="inferred from homology"/>
<feature type="region of interest" description="Disordered" evidence="4">
    <location>
        <begin position="24"/>
        <end position="60"/>
    </location>
</feature>